<keyword evidence="1" id="KW-0175">Coiled coil</keyword>
<feature type="domain" description="Flagellar Assembly Protein A N-terminal region" evidence="2">
    <location>
        <begin position="23"/>
        <end position="187"/>
    </location>
</feature>
<dbReference type="PANTHER" id="PTHR38032">
    <property type="entry name" value="POLYMERASE-RELATED"/>
    <property type="match status" value="1"/>
</dbReference>
<evidence type="ECO:0000259" key="2">
    <source>
        <dbReference type="Pfam" id="PF20250"/>
    </source>
</evidence>
<dbReference type="eggNOG" id="COG1315">
    <property type="taxonomic scope" value="Bacteria"/>
</dbReference>
<evidence type="ECO:0000313" key="3">
    <source>
        <dbReference type="EMBL" id="EMZ28446.1"/>
    </source>
</evidence>
<gene>
    <name evidence="3" type="ORF">C823_01979</name>
</gene>
<accession>N2AK77</accession>
<evidence type="ECO:0000256" key="1">
    <source>
        <dbReference type="SAM" id="Coils"/>
    </source>
</evidence>
<dbReference type="Proteomes" id="UP000012589">
    <property type="component" value="Unassembled WGS sequence"/>
</dbReference>
<organism evidence="3 4">
    <name type="scientific">Eubacterium plexicaudatum ASF492</name>
    <dbReference type="NCBI Taxonomy" id="1235802"/>
    <lineage>
        <taxon>Bacteria</taxon>
        <taxon>Bacillati</taxon>
        <taxon>Bacillota</taxon>
        <taxon>Clostridia</taxon>
        <taxon>Eubacteriales</taxon>
        <taxon>Eubacteriaceae</taxon>
        <taxon>Eubacterium</taxon>
    </lineage>
</organism>
<dbReference type="PANTHER" id="PTHR38032:SF1">
    <property type="entry name" value="RNA-BINDING PROTEIN KHPB N-TERMINAL DOMAIN-CONTAINING PROTEIN"/>
    <property type="match status" value="1"/>
</dbReference>
<sequence length="476" mass="51837">MVDELRVKGGKVMQTLQLDRTAISYSPDGMTAYLRLPEPAAGVKYSLEDVEAALVVGGVKQGIDQKAILNMIRSRIYDRSVAVATGKAPQDGKDGCFEYMFESQLDGKPRINEDGSVSYAIKLFEMVTEGQVIAKYHPAIQGVDGYTVKDAPIRAKPGRELPPLRGRGFACKDDGVTYIASITGKIDKINDKINILPVFEVSGDVDSNTGDIEFRGDVIIHGSVDDIEIRATGTVTVDGVVQGASIYANKDIVVAGGVLGNGKSMIDAKGKVSAKFFEFATVRSKGDITADIFLNSNVYCEGSAFVMSKKGCIVGGSVHAVSGIEANSIGNNAEIRTHVLVGNGGEVRMKMEELKNSIKAAEANINKAEMILQKFQEYEEKTGQSCKDDPRRVQLVRIRVRDLARKAADEEDLKKLRLMVESAKGANIKVRKRVFPGVFISIDSCDTSCKDTFDDIIFIKQQEKVVMRRLSDWGDA</sequence>
<name>N2AK77_9FIRM</name>
<dbReference type="InterPro" id="IPR046866">
    <property type="entry name" value="FapA_N"/>
</dbReference>
<dbReference type="Pfam" id="PF20250">
    <property type="entry name" value="FapA_N"/>
    <property type="match status" value="1"/>
</dbReference>
<dbReference type="HOGENOM" id="CLU_026157_1_0_9"/>
<dbReference type="Pfam" id="PF03961">
    <property type="entry name" value="FapA"/>
    <property type="match status" value="1"/>
</dbReference>
<dbReference type="PATRIC" id="fig|1235802.3.peg.2099"/>
<dbReference type="InterPro" id="IPR046865">
    <property type="entry name" value="FapA_b_solenoid"/>
</dbReference>
<dbReference type="EMBL" id="AQFT01000064">
    <property type="protein sequence ID" value="EMZ28446.1"/>
    <property type="molecule type" value="Genomic_DNA"/>
</dbReference>
<dbReference type="STRING" id="1235802.C823_01979"/>
<protein>
    <recommendedName>
        <fullName evidence="2">Flagellar Assembly Protein A N-terminal region domain-containing protein</fullName>
    </recommendedName>
</protein>
<dbReference type="InterPro" id="IPR005646">
    <property type="entry name" value="FapA"/>
</dbReference>
<feature type="coiled-coil region" evidence="1">
    <location>
        <begin position="351"/>
        <end position="378"/>
    </location>
</feature>
<keyword evidence="4" id="KW-1185">Reference proteome</keyword>
<comment type="caution">
    <text evidence="3">The sequence shown here is derived from an EMBL/GenBank/DDBJ whole genome shotgun (WGS) entry which is preliminary data.</text>
</comment>
<proteinExistence type="predicted"/>
<dbReference type="AlphaFoldDB" id="N2AK77"/>
<evidence type="ECO:0000313" key="4">
    <source>
        <dbReference type="Proteomes" id="UP000012589"/>
    </source>
</evidence>
<reference evidence="3 4" key="1">
    <citation type="journal article" date="2014" name="Genome Announc.">
        <title>Draft genome sequences of the altered schaedler flora, a defined bacterial community from gnotobiotic mice.</title>
        <authorList>
            <person name="Wannemuehler M.J."/>
            <person name="Overstreet A.M."/>
            <person name="Ward D.V."/>
            <person name="Phillips G.J."/>
        </authorList>
    </citation>
    <scope>NUCLEOTIDE SEQUENCE [LARGE SCALE GENOMIC DNA]</scope>
    <source>
        <strain evidence="3 4">ASF492</strain>
    </source>
</reference>